<protein>
    <submittedName>
        <fullName evidence="1">Uncharacterized protein</fullName>
    </submittedName>
</protein>
<accession>A0A449B3Y7</accession>
<dbReference type="AlphaFoldDB" id="A0A449B3Y7"/>
<sequence>MDNNSLKIIFKKIIYILKNMFYQIDNNLSTYNKLNVFMNNTSSTDKTDYLIQIKPKYIFHILGFHYWKKLTNTNDIKVKNYLFIKKFINKSLAFQNPYQELEKIVINNWSKLDIDIRSKYSSNDFFVFLIQRFKIFVDFIELIYANQSTTFYLCNDNKNYFLMWDLNKQKMPQIVLKKISNTNYQYETYIPISIKSIPLIIKNNIININLNRKKLKIRNIKPFLILNNNYWIF</sequence>
<dbReference type="EMBL" id="LR215038">
    <property type="protein sequence ID" value="VEU75836.1"/>
    <property type="molecule type" value="Genomic_DNA"/>
</dbReference>
<organism evidence="1 3">
    <name type="scientific">Mycoplasmopsis maculosa</name>
    <dbReference type="NCBI Taxonomy" id="114885"/>
    <lineage>
        <taxon>Bacteria</taxon>
        <taxon>Bacillati</taxon>
        <taxon>Mycoplasmatota</taxon>
        <taxon>Mycoplasmoidales</taxon>
        <taxon>Metamycoplasmataceae</taxon>
        <taxon>Mycoplasmopsis</taxon>
    </lineage>
</organism>
<gene>
    <name evidence="1" type="ORF">NCTC10168_00225</name>
    <name evidence="2" type="ORF">NCTC10168_00785</name>
</gene>
<keyword evidence="2" id="KW-0614">Plasmid</keyword>
<dbReference type="KEGG" id="mmau:NCTC10168_00785"/>
<keyword evidence="3" id="KW-1185">Reference proteome</keyword>
<evidence type="ECO:0000313" key="2">
    <source>
        <dbReference type="EMBL" id="VEU75836.1"/>
    </source>
</evidence>
<dbReference type="OrthoDB" id="9931788at2"/>
<geneLocation type="plasmid" evidence="2 3">
    <name>2</name>
</geneLocation>
<evidence type="ECO:0000313" key="3">
    <source>
        <dbReference type="Proteomes" id="UP000290243"/>
    </source>
</evidence>
<dbReference type="KEGG" id="mmau:NCTC10168_00225"/>
<dbReference type="RefSeq" id="WP_129646306.1">
    <property type="nucleotide sequence ID" value="NZ_LR215037.1"/>
</dbReference>
<dbReference type="EMBL" id="LR215037">
    <property type="protein sequence ID" value="VEU75307.1"/>
    <property type="molecule type" value="Genomic_DNA"/>
</dbReference>
<evidence type="ECO:0000313" key="1">
    <source>
        <dbReference type="EMBL" id="VEU75307.1"/>
    </source>
</evidence>
<dbReference type="Proteomes" id="UP000290243">
    <property type="component" value="Plasmid 2"/>
</dbReference>
<dbReference type="Proteomes" id="UP000290243">
    <property type="component" value="Chromosome"/>
</dbReference>
<reference evidence="1 3" key="1">
    <citation type="submission" date="2019-01" db="EMBL/GenBank/DDBJ databases">
        <authorList>
            <consortium name="Pathogen Informatics"/>
        </authorList>
    </citation>
    <scope>NUCLEOTIDE SEQUENCE [LARGE SCALE GENOMIC DNA]</scope>
    <source>
        <strain evidence="1 3">NCTC10168</strain>
        <plasmid evidence="3">2</plasmid>
    </source>
</reference>
<proteinExistence type="predicted"/>
<name>A0A449B3Y7_9BACT</name>